<name>A0A158ISM2_9BURK</name>
<feature type="region of interest" description="Disordered" evidence="1">
    <location>
        <begin position="18"/>
        <end position="38"/>
    </location>
</feature>
<comment type="caution">
    <text evidence="2">The sequence shown here is derived from an EMBL/GenBank/DDBJ whole genome shotgun (WGS) entry which is preliminary data.</text>
</comment>
<gene>
    <name evidence="2" type="ORF">AWB66_03350</name>
</gene>
<organism evidence="2 3">
    <name type="scientific">Caballeronia telluris</name>
    <dbReference type="NCBI Taxonomy" id="326475"/>
    <lineage>
        <taxon>Bacteria</taxon>
        <taxon>Pseudomonadati</taxon>
        <taxon>Pseudomonadota</taxon>
        <taxon>Betaproteobacteria</taxon>
        <taxon>Burkholderiales</taxon>
        <taxon>Burkholderiaceae</taxon>
        <taxon>Caballeronia</taxon>
    </lineage>
</organism>
<accession>A0A158ISM2</accession>
<evidence type="ECO:0000313" key="2">
    <source>
        <dbReference type="EMBL" id="SAL59577.1"/>
    </source>
</evidence>
<protein>
    <submittedName>
        <fullName evidence="2">Uncharacterized protein</fullName>
    </submittedName>
</protein>
<dbReference type="Proteomes" id="UP000054717">
    <property type="component" value="Unassembled WGS sequence"/>
</dbReference>
<sequence>MTTESDVAIGSPRAALTSDATMHTMPAMRDGRAGQGRRSHRWLGELEWNSSAPASADATVKAWFMNLAKRPADVCNQMRMIIIQKSLLLMTGFSCRSGDSPN</sequence>
<proteinExistence type="predicted"/>
<reference evidence="2" key="1">
    <citation type="submission" date="2016-01" db="EMBL/GenBank/DDBJ databases">
        <authorList>
            <person name="Peeters Charlotte."/>
        </authorList>
    </citation>
    <scope>NUCLEOTIDE SEQUENCE</scope>
    <source>
        <strain evidence="2">LMG 22936</strain>
    </source>
</reference>
<dbReference type="AlphaFoldDB" id="A0A158ISM2"/>
<keyword evidence="3" id="KW-1185">Reference proteome</keyword>
<evidence type="ECO:0000256" key="1">
    <source>
        <dbReference type="SAM" id="MobiDB-lite"/>
    </source>
</evidence>
<evidence type="ECO:0000313" key="3">
    <source>
        <dbReference type="Proteomes" id="UP000054717"/>
    </source>
</evidence>
<dbReference type="EMBL" id="FCNZ02000012">
    <property type="protein sequence ID" value="SAL59577.1"/>
    <property type="molecule type" value="Genomic_DNA"/>
</dbReference>
<dbReference type="STRING" id="326475.AWB66_03350"/>